<evidence type="ECO:0000313" key="1">
    <source>
        <dbReference type="EMBL" id="POY35751.1"/>
    </source>
</evidence>
<reference evidence="1 2" key="1">
    <citation type="submission" date="2018-01" db="EMBL/GenBank/DDBJ databases">
        <authorList>
            <person name="Gaut B.S."/>
            <person name="Morton B.R."/>
            <person name="Clegg M.T."/>
            <person name="Duvall M.R."/>
        </authorList>
    </citation>
    <scope>NUCLEOTIDE SEQUENCE [LARGE SCALE GENOMIC DNA]</scope>
    <source>
        <strain evidence="1 2">HR-AV</strain>
    </source>
</reference>
<dbReference type="AlphaFoldDB" id="A0A2S4ZZI3"/>
<comment type="caution">
    <text evidence="1">The sequence shown here is derived from an EMBL/GenBank/DDBJ whole genome shotgun (WGS) entry which is preliminary data.</text>
</comment>
<protein>
    <recommendedName>
        <fullName evidence="3">Outer membrane protein beta-barrel domain-containing protein</fullName>
    </recommendedName>
</protein>
<dbReference type="Gene3D" id="2.40.160.20">
    <property type="match status" value="1"/>
</dbReference>
<accession>A0A2S4ZZI3</accession>
<dbReference type="Proteomes" id="UP000236893">
    <property type="component" value="Unassembled WGS sequence"/>
</dbReference>
<evidence type="ECO:0000313" key="2">
    <source>
        <dbReference type="Proteomes" id="UP000236893"/>
    </source>
</evidence>
<evidence type="ECO:0008006" key="3">
    <source>
        <dbReference type="Google" id="ProtNLM"/>
    </source>
</evidence>
<name>A0A2S4ZZI3_9SPHI</name>
<dbReference type="RefSeq" id="WP_103789664.1">
    <property type="nucleotide sequence ID" value="NZ_PQVF01000009.1"/>
</dbReference>
<dbReference type="EMBL" id="PQVF01000009">
    <property type="protein sequence ID" value="POY35751.1"/>
    <property type="molecule type" value="Genomic_DNA"/>
</dbReference>
<gene>
    <name evidence="1" type="ORF">C3K47_13405</name>
</gene>
<keyword evidence="2" id="KW-1185">Reference proteome</keyword>
<sequence length="249" mass="28327">MKNTPICFITIIVWFGSSLSIKSFAQTQGNWYLSGHVDAGKTAKFLATSLIHSALNLESEEEDPDETAKFRFGFDAGYQFKVKEQVSVDAGINIDFYNIRNHPTYAYVIEDDFLFKQRNTAFSAEIRPTYFFGHHNDTRFFLSLGVKMTKCFTRVFYSELSYEDESVLPRYLSKSNAISADAPVYVHLVPAVGFNFGGAQSQSFSVSLEWEKTRWDNSFNNLNLSNFGLPSNYQFESKGIVSMVLRLGF</sequence>
<organism evidence="1 2">
    <name type="scientific">Solitalea longa</name>
    <dbReference type="NCBI Taxonomy" id="2079460"/>
    <lineage>
        <taxon>Bacteria</taxon>
        <taxon>Pseudomonadati</taxon>
        <taxon>Bacteroidota</taxon>
        <taxon>Sphingobacteriia</taxon>
        <taxon>Sphingobacteriales</taxon>
        <taxon>Sphingobacteriaceae</taxon>
        <taxon>Solitalea</taxon>
    </lineage>
</organism>
<proteinExistence type="predicted"/>